<evidence type="ECO:0000313" key="15">
    <source>
        <dbReference type="Proteomes" id="UP000318582"/>
    </source>
</evidence>
<evidence type="ECO:0000256" key="10">
    <source>
        <dbReference type="RuleBase" id="RU367032"/>
    </source>
</evidence>
<keyword evidence="4" id="KW-0811">Translocation</keyword>
<feature type="compositionally biased region" description="Low complexity" evidence="12">
    <location>
        <begin position="277"/>
        <end position="315"/>
    </location>
</feature>
<comment type="subcellular location">
    <subcellularLocation>
        <location evidence="9 10">Peroxisome membrane</location>
    </subcellularLocation>
</comment>
<evidence type="ECO:0000256" key="11">
    <source>
        <dbReference type="SAM" id="Coils"/>
    </source>
</evidence>
<evidence type="ECO:0000256" key="1">
    <source>
        <dbReference type="ARBA" id="ARBA00005443"/>
    </source>
</evidence>
<dbReference type="Gene3D" id="1.10.10.10">
    <property type="entry name" value="Winged helix-like DNA-binding domain superfamily/Winged helix DNA-binding domain"/>
    <property type="match status" value="1"/>
</dbReference>
<comment type="function">
    <text evidence="10">Component of the PEX13-PEX14 docking complex, a translocon channel that specifically mediates the import of peroxisomal cargo proteins bound to PEX5 receptor. The PEX13-PEX14 docking complex forms a large import pore which can be opened to a diameter of about 9 nm. Mechanistically, PEX5 receptor along with cargo proteins associates with the PEX14 subunit of the PEX13-PEX14 docking complex in the cytosol, leading to the insertion of the receptor into the organelle membrane with the concomitant translocation of the cargo into the peroxisome matrix.</text>
</comment>
<dbReference type="AlphaFoldDB" id="A0A507EEP2"/>
<dbReference type="Pfam" id="PF04695">
    <property type="entry name" value="Pex14_N"/>
    <property type="match status" value="1"/>
</dbReference>
<evidence type="ECO:0000256" key="9">
    <source>
        <dbReference type="ARBA" id="ARBA00046271"/>
    </source>
</evidence>
<name>A0A507EEP2_9FUNG</name>
<dbReference type="InterPro" id="IPR036388">
    <property type="entry name" value="WH-like_DNA-bd_sf"/>
</dbReference>
<evidence type="ECO:0000256" key="3">
    <source>
        <dbReference type="ARBA" id="ARBA00022927"/>
    </source>
</evidence>
<evidence type="ECO:0000256" key="12">
    <source>
        <dbReference type="SAM" id="MobiDB-lite"/>
    </source>
</evidence>
<feature type="domain" description="Peroxisome membrane anchor protein Pex14p N-terminal" evidence="13">
    <location>
        <begin position="7"/>
        <end position="51"/>
    </location>
</feature>
<comment type="similarity">
    <text evidence="1 10">Belongs to the peroxin-14 family.</text>
</comment>
<gene>
    <name evidence="14" type="ORF">PhCBS80983_g00447</name>
</gene>
<feature type="coiled-coil region" evidence="11">
    <location>
        <begin position="192"/>
        <end position="248"/>
    </location>
</feature>
<reference evidence="14 15" key="1">
    <citation type="journal article" date="2019" name="Sci. Rep.">
        <title>Comparative genomics of chytrid fungi reveal insights into the obligate biotrophic and pathogenic lifestyle of Synchytrium endobioticum.</title>
        <authorList>
            <person name="van de Vossenberg B.T.L.H."/>
            <person name="Warris S."/>
            <person name="Nguyen H.D.T."/>
            <person name="van Gent-Pelzer M.P.E."/>
            <person name="Joly D.L."/>
            <person name="van de Geest H.C."/>
            <person name="Bonants P.J.M."/>
            <person name="Smith D.S."/>
            <person name="Levesque C.A."/>
            <person name="van der Lee T.A.J."/>
        </authorList>
    </citation>
    <scope>NUCLEOTIDE SEQUENCE [LARGE SCALE GENOMIC DNA]</scope>
    <source>
        <strain evidence="14 15">CBS 809.83</strain>
    </source>
</reference>
<evidence type="ECO:0000256" key="2">
    <source>
        <dbReference type="ARBA" id="ARBA00022448"/>
    </source>
</evidence>
<dbReference type="PANTHER" id="PTHR23058:SF0">
    <property type="entry name" value="PEROXISOMAL MEMBRANE PROTEIN PEX14"/>
    <property type="match status" value="1"/>
</dbReference>
<feature type="compositionally biased region" description="Low complexity" evidence="12">
    <location>
        <begin position="253"/>
        <end position="267"/>
    </location>
</feature>
<proteinExistence type="inferred from homology"/>
<evidence type="ECO:0000313" key="14">
    <source>
        <dbReference type="EMBL" id="TPX62331.1"/>
    </source>
</evidence>
<organism evidence="14 15">
    <name type="scientific">Powellomyces hirtus</name>
    <dbReference type="NCBI Taxonomy" id="109895"/>
    <lineage>
        <taxon>Eukaryota</taxon>
        <taxon>Fungi</taxon>
        <taxon>Fungi incertae sedis</taxon>
        <taxon>Chytridiomycota</taxon>
        <taxon>Chytridiomycota incertae sedis</taxon>
        <taxon>Chytridiomycetes</taxon>
        <taxon>Spizellomycetales</taxon>
        <taxon>Powellomycetaceae</taxon>
        <taxon>Powellomyces</taxon>
    </lineage>
</organism>
<dbReference type="InterPro" id="IPR006785">
    <property type="entry name" value="Pex14_N"/>
</dbReference>
<feature type="compositionally biased region" description="Polar residues" evidence="12">
    <location>
        <begin position="354"/>
        <end position="365"/>
    </location>
</feature>
<protein>
    <recommendedName>
        <fullName evidence="7 10">Peroxisomal membrane protein PEX14</fullName>
    </recommendedName>
    <alternativeName>
        <fullName evidence="8 10">Peroxin-14</fullName>
    </alternativeName>
</protein>
<evidence type="ECO:0000256" key="4">
    <source>
        <dbReference type="ARBA" id="ARBA00023010"/>
    </source>
</evidence>
<dbReference type="STRING" id="109895.A0A507EEP2"/>
<dbReference type="GO" id="GO:0005778">
    <property type="term" value="C:peroxisomal membrane"/>
    <property type="evidence" value="ECO:0007669"/>
    <property type="project" value="UniProtKB-SubCell"/>
</dbReference>
<evidence type="ECO:0000256" key="6">
    <source>
        <dbReference type="ARBA" id="ARBA00023140"/>
    </source>
</evidence>
<sequence length="365" mass="38745">MVKPGVREDIVLSAVRFLQDAKVQESPLAKRVAFLESKGLTADEIEEAMSRVNNSNSSGTTSTSTTASTVAAPQQPYQMGHQMQMYPQHYPQYPPPPPPVMPYTWKDYTLGAVGAVGAGYGVYTLAKKYLLPLLSFPTSTSLDASTQQLSSQLASTTTVLDAVRAETTDVMKAMDTQAENVGAALKGMVDTLAQIRENEEQRDEEMLNLKRDIDSIKSMIPQMLDKNKESQTAVISDLQTEIKSLKNLLLNRRLPMSSPSPSTSSLPAINDPNGPDTSSPASASDSAAALPAAATSSSSSSSSSGPPSFTSRTGSFANIPTKPTIPAWQLAAQKQQQNAATPAPDTTNASSPTDSGKTPSVKSDE</sequence>
<feature type="compositionally biased region" description="Low complexity" evidence="12">
    <location>
        <begin position="326"/>
        <end position="353"/>
    </location>
</feature>
<dbReference type="GO" id="GO:0005102">
    <property type="term" value="F:signaling receptor binding"/>
    <property type="evidence" value="ECO:0007669"/>
    <property type="project" value="TreeGrafter"/>
</dbReference>
<dbReference type="InterPro" id="IPR025655">
    <property type="entry name" value="PEX14"/>
</dbReference>
<dbReference type="GO" id="GO:0016560">
    <property type="term" value="P:protein import into peroxisome matrix, docking"/>
    <property type="evidence" value="ECO:0007669"/>
    <property type="project" value="UniProtKB-UniRule"/>
</dbReference>
<keyword evidence="2 10" id="KW-0813">Transport</keyword>
<evidence type="ECO:0000256" key="7">
    <source>
        <dbReference type="ARBA" id="ARBA00029502"/>
    </source>
</evidence>
<feature type="region of interest" description="Disordered" evidence="12">
    <location>
        <begin position="253"/>
        <end position="365"/>
    </location>
</feature>
<evidence type="ECO:0000256" key="8">
    <source>
        <dbReference type="ARBA" id="ARBA00029691"/>
    </source>
</evidence>
<dbReference type="Proteomes" id="UP000318582">
    <property type="component" value="Unassembled WGS sequence"/>
</dbReference>
<dbReference type="EMBL" id="QEAQ01000003">
    <property type="protein sequence ID" value="TPX62331.1"/>
    <property type="molecule type" value="Genomic_DNA"/>
</dbReference>
<accession>A0A507EEP2</accession>
<evidence type="ECO:0000259" key="13">
    <source>
        <dbReference type="Pfam" id="PF04695"/>
    </source>
</evidence>
<keyword evidence="11" id="KW-0175">Coiled coil</keyword>
<dbReference type="GO" id="GO:1990429">
    <property type="term" value="C:peroxisomal importomer complex"/>
    <property type="evidence" value="ECO:0007669"/>
    <property type="project" value="TreeGrafter"/>
</dbReference>
<keyword evidence="15" id="KW-1185">Reference proteome</keyword>
<evidence type="ECO:0000256" key="5">
    <source>
        <dbReference type="ARBA" id="ARBA00023136"/>
    </source>
</evidence>
<dbReference type="PANTHER" id="PTHR23058">
    <property type="entry name" value="PEROXISOMAL MEMBRANE PROTEIN PEX14"/>
    <property type="match status" value="1"/>
</dbReference>
<keyword evidence="5 10" id="KW-0472">Membrane</keyword>
<comment type="caution">
    <text evidence="14">The sequence shown here is derived from an EMBL/GenBank/DDBJ whole genome shotgun (WGS) entry which is preliminary data.</text>
</comment>
<keyword evidence="3 10" id="KW-0653">Protein transport</keyword>
<keyword evidence="6 10" id="KW-0576">Peroxisome</keyword>